<evidence type="ECO:0000259" key="4">
    <source>
        <dbReference type="PROSITE" id="PS50048"/>
    </source>
</evidence>
<accession>A0A9P8T8I3</accession>
<reference evidence="5" key="2">
    <citation type="submission" date="2021-01" db="EMBL/GenBank/DDBJ databases">
        <authorList>
            <person name="Schikora-Tamarit M.A."/>
        </authorList>
    </citation>
    <scope>NUCLEOTIDE SEQUENCE</scope>
    <source>
        <strain evidence="5">CBS6075</strain>
    </source>
</reference>
<dbReference type="RefSeq" id="XP_046063493.1">
    <property type="nucleotide sequence ID" value="XM_046202103.1"/>
</dbReference>
<evidence type="ECO:0000313" key="6">
    <source>
        <dbReference type="Proteomes" id="UP000769157"/>
    </source>
</evidence>
<dbReference type="InterPro" id="IPR036864">
    <property type="entry name" value="Zn2-C6_fun-type_DNA-bd_sf"/>
</dbReference>
<reference evidence="5" key="1">
    <citation type="journal article" date="2021" name="Open Biol.">
        <title>Shared evolutionary footprints suggest mitochondrial oxidative damage underlies multiple complex I losses in fungi.</title>
        <authorList>
            <person name="Schikora-Tamarit M.A."/>
            <person name="Marcet-Houben M."/>
            <person name="Nosek J."/>
            <person name="Gabaldon T."/>
        </authorList>
    </citation>
    <scope>NUCLEOTIDE SEQUENCE</scope>
    <source>
        <strain evidence="5">CBS6075</strain>
    </source>
</reference>
<dbReference type="CDD" id="cd12148">
    <property type="entry name" value="fungal_TF_MHR"/>
    <property type="match status" value="1"/>
</dbReference>
<dbReference type="AlphaFoldDB" id="A0A9P8T8I3"/>
<proteinExistence type="predicted"/>
<evidence type="ECO:0000256" key="1">
    <source>
        <dbReference type="ARBA" id="ARBA00004123"/>
    </source>
</evidence>
<protein>
    <recommendedName>
        <fullName evidence="4">Zn(2)-C6 fungal-type domain-containing protein</fullName>
    </recommendedName>
</protein>
<keyword evidence="6" id="KW-1185">Reference proteome</keyword>
<evidence type="ECO:0000256" key="3">
    <source>
        <dbReference type="SAM" id="MobiDB-lite"/>
    </source>
</evidence>
<dbReference type="PROSITE" id="PS50048">
    <property type="entry name" value="ZN2_CY6_FUNGAL_2"/>
    <property type="match status" value="1"/>
</dbReference>
<dbReference type="Gene3D" id="4.10.240.10">
    <property type="entry name" value="Zn(2)-C6 fungal-type DNA-binding domain"/>
    <property type="match status" value="1"/>
</dbReference>
<evidence type="ECO:0000313" key="5">
    <source>
        <dbReference type="EMBL" id="KAH3669230.1"/>
    </source>
</evidence>
<dbReference type="PANTHER" id="PTHR37534">
    <property type="entry name" value="TRANSCRIPTIONAL ACTIVATOR PROTEIN UGA3"/>
    <property type="match status" value="1"/>
</dbReference>
<dbReference type="Proteomes" id="UP000769157">
    <property type="component" value="Unassembled WGS sequence"/>
</dbReference>
<gene>
    <name evidence="5" type="ORF">OGAPHI_001351</name>
</gene>
<dbReference type="GO" id="GO:0000976">
    <property type="term" value="F:transcription cis-regulatory region binding"/>
    <property type="evidence" value="ECO:0007669"/>
    <property type="project" value="TreeGrafter"/>
</dbReference>
<dbReference type="GO" id="GO:0008270">
    <property type="term" value="F:zinc ion binding"/>
    <property type="evidence" value="ECO:0007669"/>
    <property type="project" value="InterPro"/>
</dbReference>
<feature type="region of interest" description="Disordered" evidence="3">
    <location>
        <begin position="1"/>
        <end position="32"/>
    </location>
</feature>
<comment type="subcellular location">
    <subcellularLocation>
        <location evidence="1">Nucleus</location>
    </subcellularLocation>
</comment>
<dbReference type="SUPFAM" id="SSF57701">
    <property type="entry name" value="Zn2/Cys6 DNA-binding domain"/>
    <property type="match status" value="1"/>
</dbReference>
<dbReference type="EMBL" id="JAEUBE010000137">
    <property type="protein sequence ID" value="KAH3669230.1"/>
    <property type="molecule type" value="Genomic_DNA"/>
</dbReference>
<sequence length="667" mass="74989">MSLATNKVSGVGDSAARSKSQRSRPAVMRARTGCLTCRRKRRKCDEGKHIDANGETKCDHCSSSGLDCKWPSFINMSGKSLRSRTSEKRGEKAPSANAPRSEPSTEFPVLLPVSNKSVFEPTSPEVSSKNQWPLSPPSSLNDDEKSLNGSSRSKKASPLDSLLTPTVSGSSKCGDQVQTNVPSAVPEAGQLKMVDKPTPMSRSNDSGESPSPPDFGSFMGLYSDLFTTEPFAQDLQVSHENNCLDLSHILREYMYVNAFTANSKLDRPPEINHPPKEVLTEYFVSVEKFSVKDFSQPVDLKPEQEISLLRHYVETVGAGLDMFDTHKTMSRIIPQKMQTKQALRYAVLALTSKWLDSKISNYPKGLTKSLYYESLKHLVPTYNDASNDIYIIITCVILCVFEMMNSNPPNWKQYLEGCVLLFRSYNITGLATNEIDRATFWVFIRMDVCHSVINESPTLLASEHWVLPYMTADEIEQAFNTPEMHANYIVYLSSLVVNLIYGEQEADQFKSKWLDLWVRLKRWEAAYEELFGRTYEVYDAKVSFPRIFFANTQAISSNQMYHMSCILMLQNKPHSLRLSALSSADSSLYPSVSLLHHAKRIIGIAITNSDYGAHCNSIQPLFVAGLILTSRQEYGILLNALRTVESSTGWSTQWRMTDLMKFWSKGD</sequence>
<dbReference type="GO" id="GO:0005634">
    <property type="term" value="C:nucleus"/>
    <property type="evidence" value="ECO:0007669"/>
    <property type="project" value="UniProtKB-SubCell"/>
</dbReference>
<dbReference type="InterPro" id="IPR001138">
    <property type="entry name" value="Zn2Cys6_DnaBD"/>
</dbReference>
<name>A0A9P8T8I3_9ASCO</name>
<feature type="region of interest" description="Disordered" evidence="3">
    <location>
        <begin position="79"/>
        <end position="214"/>
    </location>
</feature>
<comment type="caution">
    <text evidence="5">The sequence shown here is derived from an EMBL/GenBank/DDBJ whole genome shotgun (WGS) entry which is preliminary data.</text>
</comment>
<feature type="compositionally biased region" description="Polar residues" evidence="3">
    <location>
        <begin position="163"/>
        <end position="182"/>
    </location>
</feature>
<dbReference type="SMART" id="SM00066">
    <property type="entry name" value="GAL4"/>
    <property type="match status" value="1"/>
</dbReference>
<organism evidence="5 6">
    <name type="scientific">Ogataea philodendri</name>
    <dbReference type="NCBI Taxonomy" id="1378263"/>
    <lineage>
        <taxon>Eukaryota</taxon>
        <taxon>Fungi</taxon>
        <taxon>Dikarya</taxon>
        <taxon>Ascomycota</taxon>
        <taxon>Saccharomycotina</taxon>
        <taxon>Pichiomycetes</taxon>
        <taxon>Pichiales</taxon>
        <taxon>Pichiaceae</taxon>
        <taxon>Ogataea</taxon>
    </lineage>
</organism>
<dbReference type="CDD" id="cd00067">
    <property type="entry name" value="GAL4"/>
    <property type="match status" value="1"/>
</dbReference>
<dbReference type="GO" id="GO:0045944">
    <property type="term" value="P:positive regulation of transcription by RNA polymerase II"/>
    <property type="evidence" value="ECO:0007669"/>
    <property type="project" value="TreeGrafter"/>
</dbReference>
<dbReference type="GeneID" id="70233319"/>
<keyword evidence="2" id="KW-0539">Nucleus</keyword>
<feature type="domain" description="Zn(2)-C6 fungal-type" evidence="4">
    <location>
        <begin position="33"/>
        <end position="70"/>
    </location>
</feature>
<feature type="compositionally biased region" description="Polar residues" evidence="3">
    <location>
        <begin position="124"/>
        <end position="140"/>
    </location>
</feature>
<dbReference type="OrthoDB" id="415590at2759"/>
<dbReference type="PANTHER" id="PTHR37534:SF24">
    <property type="entry name" value="MISCELLANEOUS ZN(II)2CYS6 TRANSCRIPTION FACTOR (EUROFUNG)-RELATED"/>
    <property type="match status" value="1"/>
</dbReference>
<dbReference type="Pfam" id="PF11951">
    <property type="entry name" value="Fungal_trans_2"/>
    <property type="match status" value="1"/>
</dbReference>
<dbReference type="GO" id="GO:0000981">
    <property type="term" value="F:DNA-binding transcription factor activity, RNA polymerase II-specific"/>
    <property type="evidence" value="ECO:0007669"/>
    <property type="project" value="InterPro"/>
</dbReference>
<dbReference type="Pfam" id="PF00172">
    <property type="entry name" value="Zn_clus"/>
    <property type="match status" value="1"/>
</dbReference>
<dbReference type="InterPro" id="IPR021858">
    <property type="entry name" value="Fun_TF"/>
</dbReference>
<feature type="compositionally biased region" description="Polar residues" evidence="3">
    <location>
        <begin position="200"/>
        <end position="209"/>
    </location>
</feature>
<evidence type="ECO:0000256" key="2">
    <source>
        <dbReference type="ARBA" id="ARBA00023242"/>
    </source>
</evidence>